<dbReference type="PANTHER" id="PTHR37812">
    <property type="entry name" value="MU-LIKE PROPHAGE FLUMU PROTEIN C"/>
    <property type="match status" value="1"/>
</dbReference>
<dbReference type="InterPro" id="IPR014875">
    <property type="entry name" value="Mor_transcription_activator"/>
</dbReference>
<accession>A0AAU6VKB5</accession>
<name>A0AAU6VKB5_UNCXX</name>
<dbReference type="InterPro" id="IPR009057">
    <property type="entry name" value="Homeodomain-like_sf"/>
</dbReference>
<evidence type="ECO:0000259" key="1">
    <source>
        <dbReference type="Pfam" id="PF08765"/>
    </source>
</evidence>
<dbReference type="Pfam" id="PF08765">
    <property type="entry name" value="Mor"/>
    <property type="match status" value="1"/>
</dbReference>
<dbReference type="InterPro" id="IPR052411">
    <property type="entry name" value="c-mor_Regulatory_Protein"/>
</dbReference>
<gene>
    <name evidence="2" type="ORF">MRM63_15485</name>
</gene>
<evidence type="ECO:0000313" key="2">
    <source>
        <dbReference type="EMBL" id="XAG86510.1"/>
    </source>
</evidence>
<reference evidence="2" key="1">
    <citation type="submission" date="2022-03" db="EMBL/GenBank/DDBJ databases">
        <title>Sea Food Isolates.</title>
        <authorList>
            <person name="Li c."/>
        </authorList>
    </citation>
    <scope>NUCLEOTIDE SEQUENCE</scope>
    <source>
        <strain evidence="2">19MO03SA05</strain>
    </source>
</reference>
<sequence length="128" mass="15002">MMKENDDNLDLFGFDNVDLNDVESVIEDDVKSPDALRQIYALFKQELDQESALRLLSSFCKHFGGFPVYVPKGRKLDSELKKIQIWHDFKGNNVEALARKYSVSVFHVYHVLKQMRKAEHDKRQPKLF</sequence>
<organism evidence="2">
    <name type="scientific">bacterium 19MO03SA05</name>
    <dbReference type="NCBI Taxonomy" id="2920620"/>
    <lineage>
        <taxon>Bacteria</taxon>
    </lineage>
</organism>
<dbReference type="SUPFAM" id="SSF46689">
    <property type="entry name" value="Homeodomain-like"/>
    <property type="match status" value="1"/>
</dbReference>
<dbReference type="PANTHER" id="PTHR37812:SF1">
    <property type="entry name" value="MU-LIKE PROPHAGE FLUMU PROTEIN C"/>
    <property type="match status" value="1"/>
</dbReference>
<protein>
    <submittedName>
        <fullName evidence="2">Transcriptional regulator</fullName>
    </submittedName>
</protein>
<dbReference type="AlphaFoldDB" id="A0AAU6VKB5"/>
<dbReference type="EMBL" id="CP095351">
    <property type="protein sequence ID" value="XAG86510.1"/>
    <property type="molecule type" value="Genomic_DNA"/>
</dbReference>
<feature type="domain" description="Mor transcription activator" evidence="1">
    <location>
        <begin position="40"/>
        <end position="127"/>
    </location>
</feature>
<proteinExistence type="predicted"/>
<dbReference type="Gene3D" id="1.10.10.60">
    <property type="entry name" value="Homeodomain-like"/>
    <property type="match status" value="1"/>
</dbReference>